<keyword evidence="2" id="KW-0813">Transport</keyword>
<dbReference type="InterPro" id="IPR050330">
    <property type="entry name" value="Bact_OuterMem_StrucFunc"/>
</dbReference>
<gene>
    <name evidence="12" type="ORF">SAMN05444484_102438</name>
</gene>
<dbReference type="AlphaFoldDB" id="A0A1M7D5R9"/>
<dbReference type="GO" id="GO:0046930">
    <property type="term" value="C:pore complex"/>
    <property type="evidence" value="ECO:0007669"/>
    <property type="project" value="UniProtKB-KW"/>
</dbReference>
<keyword evidence="10" id="KW-0732">Signal</keyword>
<keyword evidence="3" id="KW-1134">Transmembrane beta strand</keyword>
<accession>A0A1M7D5R9</accession>
<feature type="chain" id="PRO_5009924874" evidence="10">
    <location>
        <begin position="20"/>
        <end position="377"/>
    </location>
</feature>
<dbReference type="RefSeq" id="WP_068842317.1">
    <property type="nucleotide sequence ID" value="NZ_FRBT01000002.1"/>
</dbReference>
<dbReference type="CDD" id="cd07185">
    <property type="entry name" value="OmpA_C-like"/>
    <property type="match status" value="1"/>
</dbReference>
<dbReference type="Proteomes" id="UP000184028">
    <property type="component" value="Unassembled WGS sequence"/>
</dbReference>
<dbReference type="InterPro" id="IPR006664">
    <property type="entry name" value="OMP_bac"/>
</dbReference>
<evidence type="ECO:0000256" key="4">
    <source>
        <dbReference type="ARBA" id="ARBA00022692"/>
    </source>
</evidence>
<comment type="subcellular location">
    <subcellularLocation>
        <location evidence="1">Cell outer membrane</location>
        <topology evidence="1">Multi-pass membrane protein</topology>
    </subcellularLocation>
</comment>
<keyword evidence="7 9" id="KW-0472">Membrane</keyword>
<dbReference type="SUPFAM" id="SSF103088">
    <property type="entry name" value="OmpA-like"/>
    <property type="match status" value="1"/>
</dbReference>
<dbReference type="InterPro" id="IPR036737">
    <property type="entry name" value="OmpA-like_sf"/>
</dbReference>
<name>A0A1M7D5R9_9FLAO</name>
<keyword evidence="4" id="KW-0812">Transmembrane</keyword>
<evidence type="ECO:0000256" key="1">
    <source>
        <dbReference type="ARBA" id="ARBA00004571"/>
    </source>
</evidence>
<dbReference type="GO" id="GO:0006811">
    <property type="term" value="P:monoatomic ion transport"/>
    <property type="evidence" value="ECO:0007669"/>
    <property type="project" value="UniProtKB-KW"/>
</dbReference>
<dbReference type="SUPFAM" id="SSF56925">
    <property type="entry name" value="OMPA-like"/>
    <property type="match status" value="1"/>
</dbReference>
<keyword evidence="8" id="KW-0998">Cell outer membrane</keyword>
<evidence type="ECO:0000313" key="13">
    <source>
        <dbReference type="Proteomes" id="UP000184028"/>
    </source>
</evidence>
<proteinExistence type="predicted"/>
<evidence type="ECO:0000256" key="9">
    <source>
        <dbReference type="PROSITE-ProRule" id="PRU00473"/>
    </source>
</evidence>
<evidence type="ECO:0000256" key="10">
    <source>
        <dbReference type="SAM" id="SignalP"/>
    </source>
</evidence>
<evidence type="ECO:0000259" key="11">
    <source>
        <dbReference type="PROSITE" id="PS51123"/>
    </source>
</evidence>
<organism evidence="12 13">
    <name type="scientific">Flavobacterium chilense</name>
    <dbReference type="NCBI Taxonomy" id="946677"/>
    <lineage>
        <taxon>Bacteria</taxon>
        <taxon>Pseudomonadati</taxon>
        <taxon>Bacteroidota</taxon>
        <taxon>Flavobacteriia</taxon>
        <taxon>Flavobacteriales</taxon>
        <taxon>Flavobacteriaceae</taxon>
        <taxon>Flavobacterium</taxon>
    </lineage>
</organism>
<keyword evidence="5" id="KW-0406">Ion transport</keyword>
<dbReference type="Pfam" id="PF00691">
    <property type="entry name" value="OmpA"/>
    <property type="match status" value="1"/>
</dbReference>
<dbReference type="Gene3D" id="3.30.1330.60">
    <property type="entry name" value="OmpA-like domain"/>
    <property type="match status" value="1"/>
</dbReference>
<feature type="signal peptide" evidence="10">
    <location>
        <begin position="1"/>
        <end position="19"/>
    </location>
</feature>
<dbReference type="InterPro" id="IPR011250">
    <property type="entry name" value="OMP/PagP_B-barrel"/>
</dbReference>
<dbReference type="PANTHER" id="PTHR30329">
    <property type="entry name" value="STATOR ELEMENT OF FLAGELLAR MOTOR COMPLEX"/>
    <property type="match status" value="1"/>
</dbReference>
<dbReference type="PRINTS" id="PR01021">
    <property type="entry name" value="OMPADOMAIN"/>
</dbReference>
<evidence type="ECO:0000256" key="7">
    <source>
        <dbReference type="ARBA" id="ARBA00023136"/>
    </source>
</evidence>
<evidence type="ECO:0000256" key="5">
    <source>
        <dbReference type="ARBA" id="ARBA00023065"/>
    </source>
</evidence>
<sequence>MKKIVMTLAFALALANANAQTEKSSTDYNKWSVELAGGVNKPQRPMTSNYATSTPSPWVGDLGVRYMFNNKFGLKADFGYNSFTGNNSSVDFDSKYYRADLQAVANLGRIMNFETWTNTFGLLGHAGFGLAQLENKDLHVKDRMGNFIAGVTGQIRLSNRLALTGDFTTILNASQQATFDGATVGDSRGFTGILFNGTVGLQVYLGKNAKHADWTVTPIADNTDLSALESKVADLEAQIKKTPEKQVIVEKPVTTTIVNDKDVVKEMINDRYYSVYFNFNKSTPIANSTGAIDVVLSYLRKNPSASLDIIGHADQVGTSKYNDKLSSSRANSVKTILEKAGIASSRLNVIPEGADTSIQKDSDEARRLARRVTFKVK</sequence>
<dbReference type="EMBL" id="FRBT01000002">
    <property type="protein sequence ID" value="SHL74768.1"/>
    <property type="molecule type" value="Genomic_DNA"/>
</dbReference>
<evidence type="ECO:0000256" key="3">
    <source>
        <dbReference type="ARBA" id="ARBA00022452"/>
    </source>
</evidence>
<dbReference type="InterPro" id="IPR006665">
    <property type="entry name" value="OmpA-like"/>
</dbReference>
<evidence type="ECO:0000313" key="12">
    <source>
        <dbReference type="EMBL" id="SHL74768.1"/>
    </source>
</evidence>
<dbReference type="STRING" id="946677.SAMN05444484_102438"/>
<evidence type="ECO:0000256" key="8">
    <source>
        <dbReference type="ARBA" id="ARBA00023237"/>
    </source>
</evidence>
<reference evidence="13" key="1">
    <citation type="submission" date="2016-11" db="EMBL/GenBank/DDBJ databases">
        <authorList>
            <person name="Varghese N."/>
            <person name="Submissions S."/>
        </authorList>
    </citation>
    <scope>NUCLEOTIDE SEQUENCE [LARGE SCALE GENOMIC DNA]</scope>
    <source>
        <strain evidence="13">DSM 24724</strain>
    </source>
</reference>
<dbReference type="GO" id="GO:0015288">
    <property type="term" value="F:porin activity"/>
    <property type="evidence" value="ECO:0007669"/>
    <property type="project" value="UniProtKB-KW"/>
</dbReference>
<evidence type="ECO:0000256" key="2">
    <source>
        <dbReference type="ARBA" id="ARBA00022448"/>
    </source>
</evidence>
<keyword evidence="6" id="KW-0626">Porin</keyword>
<dbReference type="OrthoDB" id="1522982at2"/>
<dbReference type="PROSITE" id="PS51123">
    <property type="entry name" value="OMPA_2"/>
    <property type="match status" value="1"/>
</dbReference>
<dbReference type="PANTHER" id="PTHR30329:SF21">
    <property type="entry name" value="LIPOPROTEIN YIAD-RELATED"/>
    <property type="match status" value="1"/>
</dbReference>
<evidence type="ECO:0000256" key="6">
    <source>
        <dbReference type="ARBA" id="ARBA00023114"/>
    </source>
</evidence>
<feature type="domain" description="OmpA-like" evidence="11">
    <location>
        <begin position="264"/>
        <end position="377"/>
    </location>
</feature>
<keyword evidence="13" id="KW-1185">Reference proteome</keyword>
<protein>
    <submittedName>
        <fullName evidence="12">OmpA-OmpF porin, OOP family</fullName>
    </submittedName>
</protein>
<dbReference type="GO" id="GO:0009279">
    <property type="term" value="C:cell outer membrane"/>
    <property type="evidence" value="ECO:0007669"/>
    <property type="project" value="UniProtKB-SubCell"/>
</dbReference>